<dbReference type="InParanoid" id="A0A4Q1BF11"/>
<dbReference type="GO" id="GO:0005739">
    <property type="term" value="C:mitochondrion"/>
    <property type="evidence" value="ECO:0007669"/>
    <property type="project" value="GOC"/>
</dbReference>
<reference evidence="2 3" key="1">
    <citation type="submission" date="2016-06" db="EMBL/GenBank/DDBJ databases">
        <title>Evolution of pathogenesis and genome organization in the Tremellales.</title>
        <authorList>
            <person name="Cuomo C."/>
            <person name="Litvintseva A."/>
            <person name="Heitman J."/>
            <person name="Chen Y."/>
            <person name="Sun S."/>
            <person name="Springer D."/>
            <person name="Dromer F."/>
            <person name="Young S."/>
            <person name="Zeng Q."/>
            <person name="Chapman S."/>
            <person name="Gujja S."/>
            <person name="Saif S."/>
            <person name="Birren B."/>
        </authorList>
    </citation>
    <scope>NUCLEOTIDE SEQUENCE [LARGE SCALE GENOMIC DNA]</scope>
    <source>
        <strain evidence="2 3">ATCC 28783</strain>
    </source>
</reference>
<name>A0A4Q1BF11_TREME</name>
<dbReference type="EMBL" id="SDIL01000108">
    <property type="protein sequence ID" value="RXK36115.1"/>
    <property type="molecule type" value="Genomic_DNA"/>
</dbReference>
<feature type="compositionally biased region" description="Low complexity" evidence="1">
    <location>
        <begin position="167"/>
        <end position="191"/>
    </location>
</feature>
<evidence type="ECO:0008006" key="4">
    <source>
        <dbReference type="Google" id="ProtNLM"/>
    </source>
</evidence>
<protein>
    <recommendedName>
        <fullName evidence="4">EF-TsMt</fullName>
    </recommendedName>
</protein>
<dbReference type="AlphaFoldDB" id="A0A4Q1BF11"/>
<dbReference type="Proteomes" id="UP000289152">
    <property type="component" value="Unassembled WGS sequence"/>
</dbReference>
<dbReference type="VEuPathDB" id="FungiDB:TREMEDRAFT_58583"/>
<dbReference type="InterPro" id="IPR036402">
    <property type="entry name" value="EF-Ts_dimer_sf"/>
</dbReference>
<dbReference type="PANTHER" id="PTHR11741">
    <property type="entry name" value="ELONGATION FACTOR TS"/>
    <property type="match status" value="1"/>
</dbReference>
<accession>A0A4Q1BF11</accession>
<dbReference type="SUPFAM" id="SSF54713">
    <property type="entry name" value="Elongation factor Ts (EF-Ts), dimerisation domain"/>
    <property type="match status" value="1"/>
</dbReference>
<dbReference type="Gene3D" id="1.10.8.10">
    <property type="entry name" value="DNA helicase RuvA subunit, C-terminal domain"/>
    <property type="match status" value="1"/>
</dbReference>
<feature type="region of interest" description="Disordered" evidence="1">
    <location>
        <begin position="167"/>
        <end position="202"/>
    </location>
</feature>
<evidence type="ECO:0000313" key="3">
    <source>
        <dbReference type="Proteomes" id="UP000289152"/>
    </source>
</evidence>
<evidence type="ECO:0000256" key="1">
    <source>
        <dbReference type="SAM" id="MobiDB-lite"/>
    </source>
</evidence>
<evidence type="ECO:0000313" key="2">
    <source>
        <dbReference type="EMBL" id="RXK36115.1"/>
    </source>
</evidence>
<proteinExistence type="predicted"/>
<dbReference type="InterPro" id="IPR001816">
    <property type="entry name" value="Transl_elong_EFTs/EF1B"/>
</dbReference>
<organism evidence="2 3">
    <name type="scientific">Tremella mesenterica</name>
    <name type="common">Jelly fungus</name>
    <dbReference type="NCBI Taxonomy" id="5217"/>
    <lineage>
        <taxon>Eukaryota</taxon>
        <taxon>Fungi</taxon>
        <taxon>Dikarya</taxon>
        <taxon>Basidiomycota</taxon>
        <taxon>Agaricomycotina</taxon>
        <taxon>Tremellomycetes</taxon>
        <taxon>Tremellales</taxon>
        <taxon>Tremellaceae</taxon>
        <taxon>Tremella</taxon>
    </lineage>
</organism>
<sequence length="403" mass="43112">MLMDHHILFKPLKSFPLKSSSRPSIIPPITSIIPLGRFYSSPSTSSEPPVHVPVSLISQLRKSRPVPLSLAREALAKSSLDLQRALEYLDSSSSSSAKADKLSSRPTSQGTVAVRLLGSKRASMIHLGCETDFVAATRTFQELASGIAGTAAFLDVPIISHLDSIQIPSSSNSSIPSIKSISSNKSSTISSETTRTKGITVDKPTHPEEILSFPTEALLSAPMITLPENDEQISLPDPQTVQQRLLSSLGETGENLKLLRAVSYAAPFPSDPNIRYVPGVYSHQGKVASLVVLSVISADPEKPIASLVHGPGGPELENGLNELARGVARQTVGFPTRRIEKGEVENEEGEVLLDQDGMMLSISAGGEGGSVRDILDRWGNERGVKVKVVGMKRWSISDVLEGS</sequence>
<dbReference type="OrthoDB" id="277235at2759"/>
<dbReference type="GO" id="GO:0070125">
    <property type="term" value="P:mitochondrial translational elongation"/>
    <property type="evidence" value="ECO:0007669"/>
    <property type="project" value="TreeGrafter"/>
</dbReference>
<keyword evidence="3" id="KW-1185">Reference proteome</keyword>
<dbReference type="PANTHER" id="PTHR11741:SF0">
    <property type="entry name" value="ELONGATION FACTOR TS, MITOCHONDRIAL"/>
    <property type="match status" value="1"/>
</dbReference>
<dbReference type="STRING" id="5217.A0A4Q1BF11"/>
<dbReference type="Gene3D" id="3.30.479.20">
    <property type="entry name" value="Elongation factor Ts, dimerisation domain"/>
    <property type="match status" value="1"/>
</dbReference>
<dbReference type="GO" id="GO:0003746">
    <property type="term" value="F:translation elongation factor activity"/>
    <property type="evidence" value="ECO:0007669"/>
    <property type="project" value="InterPro"/>
</dbReference>
<gene>
    <name evidence="2" type="ORF">M231_06606</name>
</gene>
<comment type="caution">
    <text evidence="2">The sequence shown here is derived from an EMBL/GenBank/DDBJ whole genome shotgun (WGS) entry which is preliminary data.</text>
</comment>